<dbReference type="Gene3D" id="1.10.510.10">
    <property type="entry name" value="Transferase(Phosphotransferase) domain 1"/>
    <property type="match status" value="2"/>
</dbReference>
<dbReference type="Proteomes" id="UP000266861">
    <property type="component" value="Unassembled WGS sequence"/>
</dbReference>
<evidence type="ECO:0000259" key="1">
    <source>
        <dbReference type="PROSITE" id="PS50011"/>
    </source>
</evidence>
<dbReference type="OrthoDB" id="538607at2759"/>
<dbReference type="InterPro" id="IPR000719">
    <property type="entry name" value="Prot_kinase_dom"/>
</dbReference>
<dbReference type="SUPFAM" id="SSF56112">
    <property type="entry name" value="Protein kinase-like (PK-like)"/>
    <property type="match status" value="2"/>
</dbReference>
<dbReference type="PANTHER" id="PTHR44329">
    <property type="entry name" value="SERINE/THREONINE-PROTEIN KINASE TNNI3K-RELATED"/>
    <property type="match status" value="1"/>
</dbReference>
<feature type="domain" description="Protein kinase" evidence="1">
    <location>
        <begin position="98"/>
        <end position="465"/>
    </location>
</feature>
<dbReference type="GO" id="GO:0004674">
    <property type="term" value="F:protein serine/threonine kinase activity"/>
    <property type="evidence" value="ECO:0007669"/>
    <property type="project" value="TreeGrafter"/>
</dbReference>
<keyword evidence="3" id="KW-1185">Reference proteome</keyword>
<reference evidence="2 3" key="1">
    <citation type="submission" date="2018-08" db="EMBL/GenBank/DDBJ databases">
        <title>Genome and evolution of the arbuscular mycorrhizal fungus Diversispora epigaea (formerly Glomus versiforme) and its bacterial endosymbionts.</title>
        <authorList>
            <person name="Sun X."/>
            <person name="Fei Z."/>
            <person name="Harrison M."/>
        </authorList>
    </citation>
    <scope>NUCLEOTIDE SEQUENCE [LARGE SCALE GENOMIC DNA]</scope>
    <source>
        <strain evidence="2 3">IT104</strain>
    </source>
</reference>
<gene>
    <name evidence="2" type="ORF">Glove_162g65</name>
</gene>
<dbReference type="InterPro" id="IPR051681">
    <property type="entry name" value="Ser/Thr_Kinases-Pseudokinases"/>
</dbReference>
<proteinExistence type="predicted"/>
<dbReference type="EMBL" id="PQFF01000153">
    <property type="protein sequence ID" value="RHZ78538.1"/>
    <property type="molecule type" value="Genomic_DNA"/>
</dbReference>
<dbReference type="AlphaFoldDB" id="A0A397IVZ8"/>
<dbReference type="InterPro" id="IPR001245">
    <property type="entry name" value="Ser-Thr/Tyr_kinase_cat_dom"/>
</dbReference>
<dbReference type="STRING" id="1348612.A0A397IVZ8"/>
<dbReference type="Pfam" id="PF07714">
    <property type="entry name" value="PK_Tyr_Ser-Thr"/>
    <property type="match status" value="2"/>
</dbReference>
<dbReference type="GO" id="GO:0005524">
    <property type="term" value="F:ATP binding"/>
    <property type="evidence" value="ECO:0007669"/>
    <property type="project" value="InterPro"/>
</dbReference>
<evidence type="ECO:0000313" key="2">
    <source>
        <dbReference type="EMBL" id="RHZ78538.1"/>
    </source>
</evidence>
<dbReference type="InterPro" id="IPR011009">
    <property type="entry name" value="Kinase-like_dom_sf"/>
</dbReference>
<accession>A0A397IVZ8</accession>
<name>A0A397IVZ8_9GLOM</name>
<dbReference type="PROSITE" id="PS50011">
    <property type="entry name" value="PROTEIN_KINASE_DOM"/>
    <property type="match status" value="1"/>
</dbReference>
<protein>
    <recommendedName>
        <fullName evidence="1">Protein kinase domain-containing protein</fullName>
    </recommendedName>
</protein>
<evidence type="ECO:0000313" key="3">
    <source>
        <dbReference type="Proteomes" id="UP000266861"/>
    </source>
</evidence>
<sequence>MEKNTENDLNEVVNRINEISISNSSDTDSSEDEYGICEECGNENTNEDWCLKCNSQHFQQNFGNWKSGNKDVDEIIQESQSNCTGTLSFIEWIPYSKFEDIKYIDKGGFGKIYSAIWKEGPIKKWNIQQKQWERSDNEEVALKSLNNSQNITAEFLNEFKNHLTCNESLAVQYFGITQDLETKNYMFVMPFFKGGNLRNFLKSNFSKLSWLDKLENLFVISCGLYSMHNDINLIHRDLHTGNILSFDHESSFITDLGLSKPADEISKDGEQKVFGVIPYIAPEVLSGDGNYSKASDIYSFAMIMFEILTGIPPFYNIPHDRDLALKIYLHTGNILSFDHESSFITDLGLSKPADEISKDGEQKVFGVIPYIAPEVLSGDGNYSKASDIYSFAMIMFEILTGIPPFYNIPHDRDLALKICNGYRPEIPSNIAIPQLMVDMMKRCWDAKPEQRPTAKELVIDFDNYTDNIRYWVKESEIWKQIEECGGLNLTNQADNNNANSSTSYEIHPSAIYTSRCFNFKNLPKPKNLNENENKNTNELTTKDYQITTEE</sequence>
<organism evidence="2 3">
    <name type="scientific">Diversispora epigaea</name>
    <dbReference type="NCBI Taxonomy" id="1348612"/>
    <lineage>
        <taxon>Eukaryota</taxon>
        <taxon>Fungi</taxon>
        <taxon>Fungi incertae sedis</taxon>
        <taxon>Mucoromycota</taxon>
        <taxon>Glomeromycotina</taxon>
        <taxon>Glomeromycetes</taxon>
        <taxon>Diversisporales</taxon>
        <taxon>Diversisporaceae</taxon>
        <taxon>Diversispora</taxon>
    </lineage>
</organism>
<comment type="caution">
    <text evidence="2">The sequence shown here is derived from an EMBL/GenBank/DDBJ whole genome shotgun (WGS) entry which is preliminary data.</text>
</comment>